<dbReference type="EnsemblPlants" id="QL93p0274_0001:mrna">
    <property type="protein sequence ID" value="QL93p0274_0001:mrna:CDS:1"/>
    <property type="gene ID" value="QL93p0274_0001"/>
</dbReference>
<dbReference type="Gramene" id="QL93p0274_0001:mrna">
    <property type="protein sequence ID" value="QL93p0274_0001:mrna:CDS:1"/>
    <property type="gene ID" value="QL93p0274_0001"/>
</dbReference>
<feature type="compositionally biased region" description="Acidic residues" evidence="1">
    <location>
        <begin position="44"/>
        <end position="70"/>
    </location>
</feature>
<proteinExistence type="predicted"/>
<dbReference type="Proteomes" id="UP000594261">
    <property type="component" value="Unassembled WGS sequence"/>
</dbReference>
<dbReference type="InParanoid" id="A0A7N2N831"/>
<protein>
    <submittedName>
        <fullName evidence="2">Uncharacterized protein</fullName>
    </submittedName>
</protein>
<evidence type="ECO:0000313" key="2">
    <source>
        <dbReference type="EnsemblPlants" id="QL93p0274_0001:mrna:CDS:1"/>
    </source>
</evidence>
<feature type="region of interest" description="Disordered" evidence="1">
    <location>
        <begin position="35"/>
        <end position="70"/>
    </location>
</feature>
<organism evidence="2 3">
    <name type="scientific">Quercus lobata</name>
    <name type="common">Valley oak</name>
    <dbReference type="NCBI Taxonomy" id="97700"/>
    <lineage>
        <taxon>Eukaryota</taxon>
        <taxon>Viridiplantae</taxon>
        <taxon>Streptophyta</taxon>
        <taxon>Embryophyta</taxon>
        <taxon>Tracheophyta</taxon>
        <taxon>Spermatophyta</taxon>
        <taxon>Magnoliopsida</taxon>
        <taxon>eudicotyledons</taxon>
        <taxon>Gunneridae</taxon>
        <taxon>Pentapetalae</taxon>
        <taxon>rosids</taxon>
        <taxon>fabids</taxon>
        <taxon>Fagales</taxon>
        <taxon>Fagaceae</taxon>
        <taxon>Quercus</taxon>
    </lineage>
</organism>
<evidence type="ECO:0000256" key="1">
    <source>
        <dbReference type="SAM" id="MobiDB-lite"/>
    </source>
</evidence>
<dbReference type="AlphaFoldDB" id="A0A7N2N831"/>
<name>A0A7N2N831_QUELO</name>
<sequence length="70" mass="7702">MRANFGSCLDHLSDEMCQMNTRIGRITRRQSCLGDFAYSPSPEPIEDSFDGGDDDNDAFGSSSDDEMTVS</sequence>
<reference evidence="2" key="1">
    <citation type="submission" date="2021-01" db="UniProtKB">
        <authorList>
            <consortium name="EnsemblPlants"/>
        </authorList>
    </citation>
    <scope>IDENTIFICATION</scope>
</reference>
<accession>A0A7N2N831</accession>
<evidence type="ECO:0000313" key="3">
    <source>
        <dbReference type="Proteomes" id="UP000594261"/>
    </source>
</evidence>
<keyword evidence="3" id="KW-1185">Reference proteome</keyword>